<dbReference type="Gene3D" id="3.10.196.10">
    <property type="entry name" value="Vitamin B12-dependent methionine synthase, activation domain"/>
    <property type="match status" value="1"/>
</dbReference>
<evidence type="ECO:0000256" key="3">
    <source>
        <dbReference type="PROSITE-ProRule" id="PRU00346"/>
    </source>
</evidence>
<dbReference type="Proteomes" id="UP000043763">
    <property type="component" value="Unassembled WGS sequence"/>
</dbReference>
<dbReference type="PANTHER" id="PTHR45833">
    <property type="entry name" value="METHIONINE SYNTHASE"/>
    <property type="match status" value="1"/>
</dbReference>
<keyword evidence="2" id="KW-0170">Cobalt</keyword>
<dbReference type="InterPro" id="IPR004223">
    <property type="entry name" value="VitB12-dep_Met_synth_activ_dom"/>
</dbReference>
<dbReference type="EMBL" id="CVLB01000001">
    <property type="protein sequence ID" value="CRF33043.1"/>
    <property type="molecule type" value="Genomic_DNA"/>
</dbReference>
<proteinExistence type="predicted"/>
<dbReference type="GO" id="GO:0046872">
    <property type="term" value="F:metal ion binding"/>
    <property type="evidence" value="ECO:0007669"/>
    <property type="project" value="UniProtKB-KW"/>
</dbReference>
<evidence type="ECO:0000313" key="6">
    <source>
        <dbReference type="Proteomes" id="UP000043763"/>
    </source>
</evidence>
<keyword evidence="3 5" id="KW-0489">Methyltransferase</keyword>
<dbReference type="OrthoDB" id="306481at2"/>
<keyword evidence="1" id="KW-0479">Metal-binding</keyword>
<dbReference type="SUPFAM" id="SSF56507">
    <property type="entry name" value="Methionine synthase activation domain-like"/>
    <property type="match status" value="1"/>
</dbReference>
<dbReference type="Pfam" id="PF02965">
    <property type="entry name" value="Met_synt_B12"/>
    <property type="match status" value="1"/>
</dbReference>
<keyword evidence="3 5" id="KW-0808">Transferase</keyword>
<dbReference type="PANTHER" id="PTHR45833:SF1">
    <property type="entry name" value="METHIONINE SYNTHASE"/>
    <property type="match status" value="1"/>
</dbReference>
<dbReference type="GO" id="GO:0046653">
    <property type="term" value="P:tetrahydrofolate metabolic process"/>
    <property type="evidence" value="ECO:0007669"/>
    <property type="project" value="TreeGrafter"/>
</dbReference>
<dbReference type="GO" id="GO:0005829">
    <property type="term" value="C:cytosol"/>
    <property type="evidence" value="ECO:0007669"/>
    <property type="project" value="TreeGrafter"/>
</dbReference>
<dbReference type="PROSITE" id="PS50974">
    <property type="entry name" value="ADOMET_ACTIVATION"/>
    <property type="match status" value="1"/>
</dbReference>
<dbReference type="GO" id="GO:0032259">
    <property type="term" value="P:methylation"/>
    <property type="evidence" value="ECO:0007669"/>
    <property type="project" value="UniProtKB-KW"/>
</dbReference>
<accession>A0A0G4K759</accession>
<keyword evidence="6" id="KW-1185">Reference proteome</keyword>
<feature type="domain" description="AdoMet activation" evidence="4">
    <location>
        <begin position="1"/>
        <end position="270"/>
    </location>
</feature>
<dbReference type="AlphaFoldDB" id="A0A0G4K759"/>
<name>A0A0G4K759_9SPIR</name>
<evidence type="ECO:0000259" key="4">
    <source>
        <dbReference type="PROSITE" id="PS50974"/>
    </source>
</evidence>
<reference evidence="6" key="1">
    <citation type="submission" date="2015-04" db="EMBL/GenBank/DDBJ databases">
        <authorList>
            <person name="Mushtaq Mamoona"/>
        </authorList>
    </citation>
    <scope>NUCLEOTIDE SEQUENCE [LARGE SCALE GENOMIC DNA]</scope>
    <source>
        <strain evidence="6">AN4859/03</strain>
    </source>
</reference>
<dbReference type="GO" id="GO:0008705">
    <property type="term" value="F:methionine synthase activity"/>
    <property type="evidence" value="ECO:0007669"/>
    <property type="project" value="InterPro"/>
</dbReference>
<dbReference type="InterPro" id="IPR037010">
    <property type="entry name" value="VitB12-dep_Met_synth_activ_sf"/>
</dbReference>
<sequence>MPEINHKNHEHYINKPPFYGRKVFEFNKEIEKEAFDMINKVRLFRAGFGYSTKNQDMEKYNEMIKTKVEPKYEEMKSNIIENNLIEPVMIYGFYKTITENDKLYIYDVNFETNELKDEKIEIPLERMENEPYNSIVDFFDKEEDTIGFTLVSLGTKFAGFLKGLYDNDDYKDYYFYNAIGTNIIENYVDILQNHMDNLLNLKNNGKRKHVGCRYSFGYKALSNMYGNRIIFDKLKPEEFNVTLTESYMMDPELSTCAIISFCEDSYYFAN</sequence>
<dbReference type="GO" id="GO:0050667">
    <property type="term" value="P:homocysteine metabolic process"/>
    <property type="evidence" value="ECO:0007669"/>
    <property type="project" value="TreeGrafter"/>
</dbReference>
<evidence type="ECO:0000256" key="1">
    <source>
        <dbReference type="ARBA" id="ARBA00022723"/>
    </source>
</evidence>
<evidence type="ECO:0000313" key="5">
    <source>
        <dbReference type="EMBL" id="CRF33043.1"/>
    </source>
</evidence>
<gene>
    <name evidence="5" type="ORF">BRSU_1187</name>
</gene>
<evidence type="ECO:0000256" key="2">
    <source>
        <dbReference type="ARBA" id="ARBA00023285"/>
    </source>
</evidence>
<dbReference type="InterPro" id="IPR050554">
    <property type="entry name" value="Met_Synthase/Corrinoid"/>
</dbReference>
<organism evidence="5 6">
    <name type="scientific">Brachyspira suanatina</name>
    <dbReference type="NCBI Taxonomy" id="381802"/>
    <lineage>
        <taxon>Bacteria</taxon>
        <taxon>Pseudomonadati</taxon>
        <taxon>Spirochaetota</taxon>
        <taxon>Spirochaetia</taxon>
        <taxon>Brachyspirales</taxon>
        <taxon>Brachyspiraceae</taxon>
        <taxon>Brachyspira</taxon>
    </lineage>
</organism>
<dbReference type="RefSeq" id="WP_048594339.1">
    <property type="nucleotide sequence ID" value="NZ_CVLB01000001.1"/>
</dbReference>
<protein>
    <submittedName>
        <fullName evidence="5">5-methyltetrahydrofolate--homocysteine methyltransferase</fullName>
    </submittedName>
</protein>